<gene>
    <name evidence="1" type="ORF">AWB76_07885</name>
</gene>
<organism evidence="1 2">
    <name type="scientific">Caballeronia temeraria</name>
    <dbReference type="NCBI Taxonomy" id="1777137"/>
    <lineage>
        <taxon>Bacteria</taxon>
        <taxon>Pseudomonadati</taxon>
        <taxon>Pseudomonadota</taxon>
        <taxon>Betaproteobacteria</taxon>
        <taxon>Burkholderiales</taxon>
        <taxon>Burkholderiaceae</taxon>
        <taxon>Caballeronia</taxon>
    </lineage>
</organism>
<dbReference type="EMBL" id="FCOI02000117">
    <property type="protein sequence ID" value="SAL00935.1"/>
    <property type="molecule type" value="Genomic_DNA"/>
</dbReference>
<keyword evidence="2" id="KW-1185">Reference proteome</keyword>
<sequence length="88" mass="9763">MTTGTQLGAPAAATYMQAPAKNLVDVAHRERDVIKPRLAIRQLQHEQVVVPTVGRTSHERSAPRISVGNFKSKQFVVELFLLSQSVRK</sequence>
<dbReference type="Proteomes" id="UP000054624">
    <property type="component" value="Unassembled WGS sequence"/>
</dbReference>
<proteinExistence type="predicted"/>
<evidence type="ECO:0000313" key="1">
    <source>
        <dbReference type="EMBL" id="SAL00935.1"/>
    </source>
</evidence>
<name>A0A158E219_9BURK</name>
<reference evidence="2" key="1">
    <citation type="submission" date="2016-01" db="EMBL/GenBank/DDBJ databases">
        <authorList>
            <person name="Peeters Charlotte."/>
        </authorList>
    </citation>
    <scope>NUCLEOTIDE SEQUENCE [LARGE SCALE GENOMIC DNA]</scope>
</reference>
<accession>A0A158E219</accession>
<evidence type="ECO:0000313" key="2">
    <source>
        <dbReference type="Proteomes" id="UP000054624"/>
    </source>
</evidence>
<protein>
    <submittedName>
        <fullName evidence="1">Uncharacterized protein</fullName>
    </submittedName>
</protein>
<dbReference type="AlphaFoldDB" id="A0A158E219"/>